<accession>A0ACD3QN34</accession>
<name>A0ACD3QN34_LARCR</name>
<protein>
    <submittedName>
        <fullName evidence="1">Uncharacterized protein</fullName>
    </submittedName>
</protein>
<dbReference type="EMBL" id="CM011690">
    <property type="protein sequence ID" value="TMS08692.1"/>
    <property type="molecule type" value="Genomic_DNA"/>
</dbReference>
<gene>
    <name evidence="1" type="ORF">E3U43_006175</name>
</gene>
<evidence type="ECO:0000313" key="2">
    <source>
        <dbReference type="Proteomes" id="UP000793456"/>
    </source>
</evidence>
<proteinExistence type="predicted"/>
<reference evidence="1" key="1">
    <citation type="submission" date="2018-11" db="EMBL/GenBank/DDBJ databases">
        <title>The sequence and de novo assembly of Larimichthys crocea genome using PacBio and Hi-C technologies.</title>
        <authorList>
            <person name="Xu P."/>
            <person name="Chen B."/>
            <person name="Zhou Z."/>
            <person name="Ke Q."/>
            <person name="Wu Y."/>
            <person name="Bai H."/>
            <person name="Pu F."/>
        </authorList>
    </citation>
    <scope>NUCLEOTIDE SEQUENCE</scope>
    <source>
        <tissue evidence="1">Muscle</tissue>
    </source>
</reference>
<evidence type="ECO:0000313" key="1">
    <source>
        <dbReference type="EMBL" id="TMS08692.1"/>
    </source>
</evidence>
<comment type="caution">
    <text evidence="1">The sequence shown here is derived from an EMBL/GenBank/DDBJ whole genome shotgun (WGS) entry which is preliminary data.</text>
</comment>
<dbReference type="Proteomes" id="UP000793456">
    <property type="component" value="Chromosome XVII"/>
</dbReference>
<organism evidence="1 2">
    <name type="scientific">Larimichthys crocea</name>
    <name type="common">Large yellow croaker</name>
    <name type="synonym">Pseudosciaena crocea</name>
    <dbReference type="NCBI Taxonomy" id="215358"/>
    <lineage>
        <taxon>Eukaryota</taxon>
        <taxon>Metazoa</taxon>
        <taxon>Chordata</taxon>
        <taxon>Craniata</taxon>
        <taxon>Vertebrata</taxon>
        <taxon>Euteleostomi</taxon>
        <taxon>Actinopterygii</taxon>
        <taxon>Neopterygii</taxon>
        <taxon>Teleostei</taxon>
        <taxon>Neoteleostei</taxon>
        <taxon>Acanthomorphata</taxon>
        <taxon>Eupercaria</taxon>
        <taxon>Sciaenidae</taxon>
        <taxon>Larimichthys</taxon>
    </lineage>
</organism>
<keyword evidence="2" id="KW-1185">Reference proteome</keyword>
<sequence>MAPAKKRNVSSSKTTKQSVKKAKTDLNGKVESILESRKHANDVFDILEVLESEKEKDVVSAVDACSKLFCTLLERKELFVGKLP</sequence>